<evidence type="ECO:0000256" key="1">
    <source>
        <dbReference type="SAM" id="SignalP"/>
    </source>
</evidence>
<evidence type="ECO:0000259" key="2">
    <source>
        <dbReference type="Pfam" id="PF00024"/>
    </source>
</evidence>
<dbReference type="EMBL" id="CAXKWB010098346">
    <property type="protein sequence ID" value="CAL4222583.1"/>
    <property type="molecule type" value="Genomic_DNA"/>
</dbReference>
<organism evidence="3 4">
    <name type="scientific">Meganyctiphanes norvegica</name>
    <name type="common">Northern krill</name>
    <name type="synonym">Thysanopoda norvegica</name>
    <dbReference type="NCBI Taxonomy" id="48144"/>
    <lineage>
        <taxon>Eukaryota</taxon>
        <taxon>Metazoa</taxon>
        <taxon>Ecdysozoa</taxon>
        <taxon>Arthropoda</taxon>
        <taxon>Crustacea</taxon>
        <taxon>Multicrustacea</taxon>
        <taxon>Malacostraca</taxon>
        <taxon>Eumalacostraca</taxon>
        <taxon>Eucarida</taxon>
        <taxon>Euphausiacea</taxon>
        <taxon>Euphausiidae</taxon>
        <taxon>Meganyctiphanes</taxon>
    </lineage>
</organism>
<sequence>MAHIIMSVFLVVGLSLWHTEGARIRRQSVNKSWTEGRNACVRGFNNAVIDRTGTIFECRAHCEVNIGISSFSCSSIEYHARSERCVLSEASSDTHGLLEPCTGDGWTFSELKAGRSEPPVAPQSQCFGC</sequence>
<evidence type="ECO:0000313" key="4">
    <source>
        <dbReference type="Proteomes" id="UP001497623"/>
    </source>
</evidence>
<comment type="caution">
    <text evidence="3">The sequence shown here is derived from an EMBL/GenBank/DDBJ whole genome shotgun (WGS) entry which is preliminary data.</text>
</comment>
<gene>
    <name evidence="3" type="ORF">MNOR_LOCUS39190</name>
</gene>
<protein>
    <recommendedName>
        <fullName evidence="2">Apple domain-containing protein</fullName>
    </recommendedName>
</protein>
<dbReference type="AlphaFoldDB" id="A0AAV2SSE8"/>
<feature type="chain" id="PRO_5043438798" description="Apple domain-containing protein" evidence="1">
    <location>
        <begin position="22"/>
        <end position="129"/>
    </location>
</feature>
<keyword evidence="4" id="KW-1185">Reference proteome</keyword>
<dbReference type="SUPFAM" id="SSF57414">
    <property type="entry name" value="Hairpin loop containing domain-like"/>
    <property type="match status" value="1"/>
</dbReference>
<dbReference type="Gene3D" id="3.50.4.10">
    <property type="entry name" value="Hepatocyte Growth Factor"/>
    <property type="match status" value="1"/>
</dbReference>
<evidence type="ECO:0000313" key="3">
    <source>
        <dbReference type="EMBL" id="CAL4222583.1"/>
    </source>
</evidence>
<accession>A0AAV2SSE8</accession>
<dbReference type="Proteomes" id="UP001497623">
    <property type="component" value="Unassembled WGS sequence"/>
</dbReference>
<proteinExistence type="predicted"/>
<name>A0AAV2SSE8_MEGNR</name>
<feature type="signal peptide" evidence="1">
    <location>
        <begin position="1"/>
        <end position="21"/>
    </location>
</feature>
<feature type="domain" description="Apple" evidence="2">
    <location>
        <begin position="37"/>
        <end position="96"/>
    </location>
</feature>
<reference evidence="3 4" key="1">
    <citation type="submission" date="2024-05" db="EMBL/GenBank/DDBJ databases">
        <authorList>
            <person name="Wallberg A."/>
        </authorList>
    </citation>
    <scope>NUCLEOTIDE SEQUENCE [LARGE SCALE GENOMIC DNA]</scope>
</reference>
<dbReference type="InterPro" id="IPR003609">
    <property type="entry name" value="Pan_app"/>
</dbReference>
<dbReference type="Pfam" id="PF00024">
    <property type="entry name" value="PAN_1"/>
    <property type="match status" value="1"/>
</dbReference>
<keyword evidence="1" id="KW-0732">Signal</keyword>